<feature type="binding site" evidence="9">
    <location>
        <position position="142"/>
    </location>
    <ligand>
        <name>4-amino-2-methyl-5-(diphosphooxymethyl)pyrimidine</name>
        <dbReference type="ChEBI" id="CHEBI:57841"/>
    </ligand>
</feature>
<reference evidence="13 14" key="1">
    <citation type="submission" date="2020-03" db="EMBL/GenBank/DDBJ databases">
        <authorList>
            <consortium name="Genoscope - CEA"/>
            <person name="William W."/>
        </authorList>
    </citation>
    <scope>NUCLEOTIDE SEQUENCE [LARGE SCALE GENOMIC DNA]</scope>
    <source>
        <strain evidence="14">DSM 16959</strain>
    </source>
</reference>
<comment type="function">
    <text evidence="9">Condenses 4-methyl-5-(beta-hydroxyethyl)thiazole monophosphate (THZ-P) and 2-methyl-4-amino-5-hydroxymethyl pyrimidine pyrophosphate (HMP-PP) to form thiamine monophosphate (TMP).</text>
</comment>
<comment type="pathway">
    <text evidence="1 9 11">Cofactor biosynthesis; thiamine diphosphate biosynthesis; thiamine phosphate from 4-amino-2-methyl-5-diphosphomethylpyrimidine and 4-methyl-5-(2-phosphoethyl)-thiazole: step 1/1.</text>
</comment>
<gene>
    <name evidence="9 13" type="primary">thiE</name>
    <name evidence="13" type="ORF">DENOEST_0507</name>
</gene>
<feature type="domain" description="Thiamine phosphate synthase/TenI" evidence="12">
    <location>
        <begin position="12"/>
        <end position="190"/>
    </location>
</feature>
<dbReference type="GO" id="GO:0000287">
    <property type="term" value="F:magnesium ion binding"/>
    <property type="evidence" value="ECO:0007669"/>
    <property type="project" value="UniProtKB-UniRule"/>
</dbReference>
<dbReference type="HAMAP" id="MF_00097">
    <property type="entry name" value="TMP_synthase"/>
    <property type="match status" value="1"/>
</dbReference>
<dbReference type="InterPro" id="IPR036206">
    <property type="entry name" value="ThiamineP_synth_sf"/>
</dbReference>
<comment type="catalytic activity">
    <reaction evidence="8 9 10">
        <text>2-[(2R,5Z)-2-carboxy-4-methylthiazol-5(2H)-ylidene]ethyl phosphate + 4-amino-2-methyl-5-(diphosphooxymethyl)pyrimidine + 2 H(+) = thiamine phosphate + CO2 + diphosphate</text>
        <dbReference type="Rhea" id="RHEA:47844"/>
        <dbReference type="ChEBI" id="CHEBI:15378"/>
        <dbReference type="ChEBI" id="CHEBI:16526"/>
        <dbReference type="ChEBI" id="CHEBI:33019"/>
        <dbReference type="ChEBI" id="CHEBI:37575"/>
        <dbReference type="ChEBI" id="CHEBI:57841"/>
        <dbReference type="ChEBI" id="CHEBI:62899"/>
        <dbReference type="EC" id="2.5.1.3"/>
    </reaction>
</comment>
<keyword evidence="2 9" id="KW-0808">Transferase</keyword>
<feature type="binding site" evidence="9">
    <location>
        <begin position="41"/>
        <end position="45"/>
    </location>
    <ligand>
        <name>4-amino-2-methyl-5-(diphosphooxymethyl)pyrimidine</name>
        <dbReference type="ChEBI" id="CHEBI:57841"/>
    </ligand>
</feature>
<comment type="caution">
    <text evidence="9">Lacks conserved residue(s) required for the propagation of feature annotation.</text>
</comment>
<keyword evidence="3 9" id="KW-0479">Metal-binding</keyword>
<dbReference type="EMBL" id="LR778301">
    <property type="protein sequence ID" value="CAB1367672.1"/>
    <property type="molecule type" value="Genomic_DNA"/>
</dbReference>
<feature type="binding site" evidence="9">
    <location>
        <position position="74"/>
    </location>
    <ligand>
        <name>Mg(2+)</name>
        <dbReference type="ChEBI" id="CHEBI:18420"/>
    </ligand>
</feature>
<dbReference type="RefSeq" id="WP_145770596.1">
    <property type="nucleotide sequence ID" value="NZ_LR778301.1"/>
</dbReference>
<feature type="binding site" evidence="9">
    <location>
        <position position="169"/>
    </location>
    <ligand>
        <name>2-[(2R,5Z)-2-carboxy-4-methylthiazol-5(2H)-ylidene]ethyl phosphate</name>
        <dbReference type="ChEBI" id="CHEBI:62899"/>
    </ligand>
</feature>
<dbReference type="CDD" id="cd00564">
    <property type="entry name" value="TMP_TenI"/>
    <property type="match status" value="1"/>
</dbReference>
<evidence type="ECO:0000256" key="5">
    <source>
        <dbReference type="ARBA" id="ARBA00022977"/>
    </source>
</evidence>
<evidence type="ECO:0000256" key="6">
    <source>
        <dbReference type="ARBA" id="ARBA00047334"/>
    </source>
</evidence>
<protein>
    <recommendedName>
        <fullName evidence="9">Thiamine-phosphate synthase</fullName>
        <shortName evidence="9">TP synthase</shortName>
        <shortName evidence="9">TPS</shortName>
        <ecNumber evidence="9">2.5.1.3</ecNumber>
    </recommendedName>
    <alternativeName>
        <fullName evidence="9">Thiamine-phosphate pyrophosphorylase</fullName>
        <shortName evidence="9">TMP pyrophosphorylase</shortName>
        <shortName evidence="9">TMP-PPase</shortName>
    </alternativeName>
</protein>
<evidence type="ECO:0000256" key="8">
    <source>
        <dbReference type="ARBA" id="ARBA00047883"/>
    </source>
</evidence>
<name>A0A6S6XXW2_9PROT</name>
<dbReference type="GO" id="GO:0009228">
    <property type="term" value="P:thiamine biosynthetic process"/>
    <property type="evidence" value="ECO:0007669"/>
    <property type="project" value="UniProtKB-KW"/>
</dbReference>
<evidence type="ECO:0000313" key="14">
    <source>
        <dbReference type="Proteomes" id="UP000515733"/>
    </source>
</evidence>
<evidence type="ECO:0000256" key="11">
    <source>
        <dbReference type="RuleBase" id="RU004253"/>
    </source>
</evidence>
<dbReference type="OrthoDB" id="9810880at2"/>
<accession>A0A6S6XXW2</accession>
<dbReference type="SUPFAM" id="SSF51391">
    <property type="entry name" value="Thiamin phosphate synthase"/>
    <property type="match status" value="1"/>
</dbReference>
<comment type="cofactor">
    <cofactor evidence="9">
        <name>Mg(2+)</name>
        <dbReference type="ChEBI" id="CHEBI:18420"/>
    </cofactor>
    <text evidence="9">Binds 1 Mg(2+) ion per subunit.</text>
</comment>
<evidence type="ECO:0000259" key="12">
    <source>
        <dbReference type="Pfam" id="PF02581"/>
    </source>
</evidence>
<proteinExistence type="inferred from homology"/>
<dbReference type="PANTHER" id="PTHR20857:SF15">
    <property type="entry name" value="THIAMINE-PHOSPHATE SYNTHASE"/>
    <property type="match status" value="1"/>
</dbReference>
<dbReference type="EC" id="2.5.1.3" evidence="9"/>
<evidence type="ECO:0000256" key="10">
    <source>
        <dbReference type="RuleBase" id="RU003826"/>
    </source>
</evidence>
<dbReference type="NCBIfam" id="TIGR00693">
    <property type="entry name" value="thiE"/>
    <property type="match status" value="1"/>
</dbReference>
<evidence type="ECO:0000313" key="13">
    <source>
        <dbReference type="EMBL" id="CAB1367672.1"/>
    </source>
</evidence>
<evidence type="ECO:0000256" key="4">
    <source>
        <dbReference type="ARBA" id="ARBA00022842"/>
    </source>
</evidence>
<dbReference type="KEGG" id="doe:DENOEST_0507"/>
<dbReference type="UniPathway" id="UPA00060">
    <property type="reaction ID" value="UER00141"/>
</dbReference>
<dbReference type="PANTHER" id="PTHR20857">
    <property type="entry name" value="THIAMINE-PHOSPHATE PYROPHOSPHORYLASE"/>
    <property type="match status" value="1"/>
</dbReference>
<evidence type="ECO:0000256" key="7">
    <source>
        <dbReference type="ARBA" id="ARBA00047851"/>
    </source>
</evidence>
<comment type="similarity">
    <text evidence="9 10">Belongs to the thiamine-phosphate synthase family.</text>
</comment>
<dbReference type="GO" id="GO:0009229">
    <property type="term" value="P:thiamine diphosphate biosynthetic process"/>
    <property type="evidence" value="ECO:0007669"/>
    <property type="project" value="UniProtKB-UniRule"/>
</dbReference>
<dbReference type="Gene3D" id="3.20.20.70">
    <property type="entry name" value="Aldolase class I"/>
    <property type="match status" value="1"/>
</dbReference>
<evidence type="ECO:0000256" key="2">
    <source>
        <dbReference type="ARBA" id="ARBA00022679"/>
    </source>
</evidence>
<dbReference type="InterPro" id="IPR013785">
    <property type="entry name" value="Aldolase_TIM"/>
</dbReference>
<feature type="binding site" evidence="9">
    <location>
        <position position="112"/>
    </location>
    <ligand>
        <name>4-amino-2-methyl-5-(diphosphooxymethyl)pyrimidine</name>
        <dbReference type="ChEBI" id="CHEBI:57841"/>
    </ligand>
</feature>
<dbReference type="InterPro" id="IPR022998">
    <property type="entry name" value="ThiamineP_synth_TenI"/>
</dbReference>
<dbReference type="Pfam" id="PF02581">
    <property type="entry name" value="TMP-TENI"/>
    <property type="match status" value="1"/>
</dbReference>
<comment type="catalytic activity">
    <reaction evidence="6 9 10">
        <text>4-methyl-5-(2-phosphooxyethyl)-thiazole + 4-amino-2-methyl-5-(diphosphooxymethyl)pyrimidine + H(+) = thiamine phosphate + diphosphate</text>
        <dbReference type="Rhea" id="RHEA:22328"/>
        <dbReference type="ChEBI" id="CHEBI:15378"/>
        <dbReference type="ChEBI" id="CHEBI:33019"/>
        <dbReference type="ChEBI" id="CHEBI:37575"/>
        <dbReference type="ChEBI" id="CHEBI:57841"/>
        <dbReference type="ChEBI" id="CHEBI:58296"/>
        <dbReference type="EC" id="2.5.1.3"/>
    </reaction>
</comment>
<dbReference type="GO" id="GO:0004789">
    <property type="term" value="F:thiamine-phosphate diphosphorylase activity"/>
    <property type="evidence" value="ECO:0007669"/>
    <property type="project" value="UniProtKB-UniRule"/>
</dbReference>
<evidence type="ECO:0000256" key="1">
    <source>
        <dbReference type="ARBA" id="ARBA00005165"/>
    </source>
</evidence>
<dbReference type="GO" id="GO:0005737">
    <property type="term" value="C:cytoplasm"/>
    <property type="evidence" value="ECO:0007669"/>
    <property type="project" value="TreeGrafter"/>
</dbReference>
<dbReference type="Proteomes" id="UP000515733">
    <property type="component" value="Chromosome"/>
</dbReference>
<dbReference type="AlphaFoldDB" id="A0A6S6XXW2"/>
<evidence type="ECO:0000256" key="9">
    <source>
        <dbReference type="HAMAP-Rule" id="MF_00097"/>
    </source>
</evidence>
<feature type="binding site" evidence="9">
    <location>
        <position position="93"/>
    </location>
    <ligand>
        <name>Mg(2+)</name>
        <dbReference type="ChEBI" id="CHEBI:18420"/>
    </ligand>
</feature>
<feature type="binding site" evidence="9">
    <location>
        <begin position="139"/>
        <end position="141"/>
    </location>
    <ligand>
        <name>2-[(2R,5Z)-2-carboxy-4-methylthiazol-5(2H)-ylidene]ethyl phosphate</name>
        <dbReference type="ChEBI" id="CHEBI:62899"/>
    </ligand>
</feature>
<comment type="catalytic activity">
    <reaction evidence="7 9 10">
        <text>2-(2-carboxy-4-methylthiazol-5-yl)ethyl phosphate + 4-amino-2-methyl-5-(diphosphooxymethyl)pyrimidine + 2 H(+) = thiamine phosphate + CO2 + diphosphate</text>
        <dbReference type="Rhea" id="RHEA:47848"/>
        <dbReference type="ChEBI" id="CHEBI:15378"/>
        <dbReference type="ChEBI" id="CHEBI:16526"/>
        <dbReference type="ChEBI" id="CHEBI:33019"/>
        <dbReference type="ChEBI" id="CHEBI:37575"/>
        <dbReference type="ChEBI" id="CHEBI:57841"/>
        <dbReference type="ChEBI" id="CHEBI:62890"/>
        <dbReference type="EC" id="2.5.1.3"/>
    </reaction>
</comment>
<evidence type="ECO:0000256" key="3">
    <source>
        <dbReference type="ARBA" id="ARBA00022723"/>
    </source>
</evidence>
<keyword evidence="5 9" id="KW-0784">Thiamine biosynthesis</keyword>
<dbReference type="InterPro" id="IPR034291">
    <property type="entry name" value="TMP_synthase"/>
</dbReference>
<keyword evidence="14" id="KW-1185">Reference proteome</keyword>
<feature type="binding site" evidence="9">
    <location>
        <position position="73"/>
    </location>
    <ligand>
        <name>4-amino-2-methyl-5-(diphosphooxymethyl)pyrimidine</name>
        <dbReference type="ChEBI" id="CHEBI:57841"/>
    </ligand>
</feature>
<organism evidence="13 14">
    <name type="scientific">Denitratisoma oestradiolicum</name>
    <dbReference type="NCBI Taxonomy" id="311182"/>
    <lineage>
        <taxon>Bacteria</taxon>
        <taxon>Pseudomonadati</taxon>
        <taxon>Pseudomonadota</taxon>
        <taxon>Betaproteobacteria</taxon>
        <taxon>Nitrosomonadales</taxon>
        <taxon>Sterolibacteriaceae</taxon>
        <taxon>Denitratisoma</taxon>
    </lineage>
</organism>
<sequence>MSAVHREALRGLYTITPDDMLLPRLSAMVSMALRGGCRLIQYRNKVAPAPLQRAQAADLLRLCRAVGALLIVNDDLHLALEIGADGVHLGDDDGDLVAARKALGRERLLGVSCYSSLDRVETAARVGADYVGIGSVYASATKPQAVRASLDLLGEVRRRFGLPVAAIGGITLDNAPEAIAAGADMVAVIGDLFDAMDISARAEAFQGLFNHGMPVSP</sequence>
<keyword evidence="4 9" id="KW-0460">Magnesium</keyword>